<dbReference type="InterPro" id="IPR050266">
    <property type="entry name" value="AB_hydrolase_sf"/>
</dbReference>
<protein>
    <submittedName>
        <fullName evidence="2">Pimeloyl-ACP methyl ester carboxylesterase</fullName>
    </submittedName>
</protein>
<sequence length="256" mass="27581">MGVEKAGLEREDRVVGGLRVATYRRRGPGPAVVCVHGAGVSSRELLPFVRALGERHDAWTLDLPGFGASAKPPRPLTLPALADAVAGWVAEARLDRPCLLGGSFGCQVVVDTAVRHPGVAGSLVLAGPTVDPRARSPWRLAGQWLRNSVRESPRMAPLNVADYLDAGPRRVLAAFGESMRDRIEDKLPLVQVPALVVRGGKDRMVPQSWAEEVTRLLPYGRLVVMDGLPHMTPYRDPEGLARLVTGFLDGAREEAA</sequence>
<accession>A0A840P4Q1</accession>
<gene>
    <name evidence="2" type="ORF">HNP84_003212</name>
</gene>
<dbReference type="EMBL" id="JACHGN010000006">
    <property type="protein sequence ID" value="MBB5133486.1"/>
    <property type="molecule type" value="Genomic_DNA"/>
</dbReference>
<dbReference type="PANTHER" id="PTHR43798">
    <property type="entry name" value="MONOACYLGLYCEROL LIPASE"/>
    <property type="match status" value="1"/>
</dbReference>
<dbReference type="Pfam" id="PF12697">
    <property type="entry name" value="Abhydrolase_6"/>
    <property type="match status" value="1"/>
</dbReference>
<comment type="caution">
    <text evidence="2">The sequence shown here is derived from an EMBL/GenBank/DDBJ whole genome shotgun (WGS) entry which is preliminary data.</text>
</comment>
<dbReference type="Proteomes" id="UP000578449">
    <property type="component" value="Unassembled WGS sequence"/>
</dbReference>
<dbReference type="Gene3D" id="3.40.50.1820">
    <property type="entry name" value="alpha/beta hydrolase"/>
    <property type="match status" value="1"/>
</dbReference>
<evidence type="ECO:0000313" key="3">
    <source>
        <dbReference type="Proteomes" id="UP000578449"/>
    </source>
</evidence>
<name>A0A840P4Q1_9ACTN</name>
<dbReference type="InterPro" id="IPR029058">
    <property type="entry name" value="AB_hydrolase_fold"/>
</dbReference>
<evidence type="ECO:0000313" key="2">
    <source>
        <dbReference type="EMBL" id="MBB5133486.1"/>
    </source>
</evidence>
<dbReference type="RefSeq" id="WP_185050445.1">
    <property type="nucleotide sequence ID" value="NZ_BAABIX010000001.1"/>
</dbReference>
<keyword evidence="3" id="KW-1185">Reference proteome</keyword>
<dbReference type="AlphaFoldDB" id="A0A840P4Q1"/>
<evidence type="ECO:0000259" key="1">
    <source>
        <dbReference type="Pfam" id="PF12697"/>
    </source>
</evidence>
<organism evidence="2 3">
    <name type="scientific">Thermocatellispora tengchongensis</name>
    <dbReference type="NCBI Taxonomy" id="1073253"/>
    <lineage>
        <taxon>Bacteria</taxon>
        <taxon>Bacillati</taxon>
        <taxon>Actinomycetota</taxon>
        <taxon>Actinomycetes</taxon>
        <taxon>Streptosporangiales</taxon>
        <taxon>Streptosporangiaceae</taxon>
        <taxon>Thermocatellispora</taxon>
    </lineage>
</organism>
<feature type="domain" description="AB hydrolase-1" evidence="1">
    <location>
        <begin position="32"/>
        <end position="242"/>
    </location>
</feature>
<proteinExistence type="predicted"/>
<reference evidence="2 3" key="1">
    <citation type="submission" date="2020-08" db="EMBL/GenBank/DDBJ databases">
        <title>Genomic Encyclopedia of Type Strains, Phase IV (KMG-IV): sequencing the most valuable type-strain genomes for metagenomic binning, comparative biology and taxonomic classification.</title>
        <authorList>
            <person name="Goeker M."/>
        </authorList>
    </citation>
    <scope>NUCLEOTIDE SEQUENCE [LARGE SCALE GENOMIC DNA]</scope>
    <source>
        <strain evidence="2 3">DSM 45615</strain>
    </source>
</reference>
<dbReference type="SUPFAM" id="SSF53474">
    <property type="entry name" value="alpha/beta-Hydrolases"/>
    <property type="match status" value="1"/>
</dbReference>
<dbReference type="GO" id="GO:0003824">
    <property type="term" value="F:catalytic activity"/>
    <property type="evidence" value="ECO:0007669"/>
    <property type="project" value="UniProtKB-ARBA"/>
</dbReference>
<dbReference type="InterPro" id="IPR000073">
    <property type="entry name" value="AB_hydrolase_1"/>
</dbReference>